<name>A4C6E3_9GAMM</name>
<proteinExistence type="predicted"/>
<dbReference type="EMBL" id="AAOH01000002">
    <property type="protein sequence ID" value="EAR29547.1"/>
    <property type="molecule type" value="Genomic_DNA"/>
</dbReference>
<evidence type="ECO:0000313" key="2">
    <source>
        <dbReference type="Proteomes" id="UP000006201"/>
    </source>
</evidence>
<dbReference type="Pfam" id="PF03567">
    <property type="entry name" value="Sulfotransfer_2"/>
    <property type="match status" value="1"/>
</dbReference>
<protein>
    <submittedName>
        <fullName evidence="1">Uncharacterized protein</fullName>
    </submittedName>
</protein>
<sequence length="315" mass="36083">MNHTLNELVALVDASFYRSYADLNELDDKATFFYHIPKTGGLSLYYALYLSSIGQNKLPLNLNHTEVVKYDEAEFFEQIKALPCNKKTFYASHFSFPEHEKFDPAMNLMTIVREPFKRIVSSFTYYCMRHQKVPNIIDFVAFYKDEANQNVMSKQLFAKVPEHCNSSEFGQTVFDHLQQHFTYFASTEHITLFIEYYLSKLKLSNVLMPRMNETSAEYLFDASAVLDEVLALNQADLTLYSLICQSPKLPDFSAISANSISNLTTVIASEDTDQGSKAKGMTGQTQEVHMLLNNLKQHFKDEPIKVKTNEIIGAY</sequence>
<dbReference type="GO" id="GO:0008146">
    <property type="term" value="F:sulfotransferase activity"/>
    <property type="evidence" value="ECO:0007669"/>
    <property type="project" value="InterPro"/>
</dbReference>
<dbReference type="InterPro" id="IPR027417">
    <property type="entry name" value="P-loop_NTPase"/>
</dbReference>
<gene>
    <name evidence="1" type="ORF">PTD2_12044</name>
</gene>
<dbReference type="SUPFAM" id="SSF52540">
    <property type="entry name" value="P-loop containing nucleoside triphosphate hydrolases"/>
    <property type="match status" value="1"/>
</dbReference>
<organism evidence="1 2">
    <name type="scientific">Pseudoalteromonas tunicata D2</name>
    <dbReference type="NCBI Taxonomy" id="87626"/>
    <lineage>
        <taxon>Bacteria</taxon>
        <taxon>Pseudomonadati</taxon>
        <taxon>Pseudomonadota</taxon>
        <taxon>Gammaproteobacteria</taxon>
        <taxon>Alteromonadales</taxon>
        <taxon>Pseudoalteromonadaceae</taxon>
        <taxon>Pseudoalteromonas</taxon>
    </lineage>
</organism>
<dbReference type="Gene3D" id="3.40.50.300">
    <property type="entry name" value="P-loop containing nucleotide triphosphate hydrolases"/>
    <property type="match status" value="1"/>
</dbReference>
<comment type="caution">
    <text evidence="1">The sequence shown here is derived from an EMBL/GenBank/DDBJ whole genome shotgun (WGS) entry which is preliminary data.</text>
</comment>
<dbReference type="OrthoDB" id="7981249at2"/>
<accession>A4C6E3</accession>
<keyword evidence="2" id="KW-1185">Reference proteome</keyword>
<reference evidence="1 2" key="1">
    <citation type="submission" date="2006-02" db="EMBL/GenBank/DDBJ databases">
        <authorList>
            <person name="Moran M.A."/>
            <person name="Kjelleberg S."/>
            <person name="Egan S."/>
            <person name="Saunders N."/>
            <person name="Thomas T."/>
            <person name="Ferriera S."/>
            <person name="Johnson J."/>
            <person name="Kravitz S."/>
            <person name="Halpern A."/>
            <person name="Remington K."/>
            <person name="Beeson K."/>
            <person name="Tran B."/>
            <person name="Rogers Y.-H."/>
            <person name="Friedman R."/>
            <person name="Venter J.C."/>
        </authorList>
    </citation>
    <scope>NUCLEOTIDE SEQUENCE [LARGE SCALE GENOMIC DNA]</scope>
    <source>
        <strain evidence="1 2">D2</strain>
    </source>
</reference>
<dbReference type="AlphaFoldDB" id="A4C6E3"/>
<dbReference type="InterPro" id="IPR005331">
    <property type="entry name" value="Sulfotransferase"/>
</dbReference>
<dbReference type="Proteomes" id="UP000006201">
    <property type="component" value="Unassembled WGS sequence"/>
</dbReference>
<dbReference type="STRING" id="87626.PTD2_12044"/>
<dbReference type="HOGENOM" id="CLU_882410_0_0_6"/>
<dbReference type="GO" id="GO:0016020">
    <property type="term" value="C:membrane"/>
    <property type="evidence" value="ECO:0007669"/>
    <property type="project" value="InterPro"/>
</dbReference>
<dbReference type="RefSeq" id="WP_009837421.1">
    <property type="nucleotide sequence ID" value="NZ_AAOH01000002.1"/>
</dbReference>
<evidence type="ECO:0000313" key="1">
    <source>
        <dbReference type="EMBL" id="EAR29547.1"/>
    </source>
</evidence>